<dbReference type="GO" id="GO:0003677">
    <property type="term" value="F:DNA binding"/>
    <property type="evidence" value="ECO:0007669"/>
    <property type="project" value="UniProtKB-KW"/>
</dbReference>
<keyword evidence="9 14" id="KW-0051">Antiviral defense</keyword>
<evidence type="ECO:0000256" key="13">
    <source>
        <dbReference type="ARBA" id="ARBA00038592"/>
    </source>
</evidence>
<dbReference type="Pfam" id="PF01930">
    <property type="entry name" value="Cas_Cas4"/>
    <property type="match status" value="1"/>
</dbReference>
<evidence type="ECO:0000256" key="6">
    <source>
        <dbReference type="ARBA" id="ARBA00022842"/>
    </source>
</evidence>
<dbReference type="GO" id="GO:0004527">
    <property type="term" value="F:exonuclease activity"/>
    <property type="evidence" value="ECO:0007669"/>
    <property type="project" value="UniProtKB-KW"/>
</dbReference>
<keyword evidence="1 14" id="KW-0540">Nuclease</keyword>
<reference evidence="16 17" key="1">
    <citation type="submission" date="2016-01" db="EMBL/GenBank/DDBJ databases">
        <title>The new phylogeny of the genus Mycobacterium.</title>
        <authorList>
            <person name="Tarcisio F."/>
            <person name="Conor M."/>
            <person name="Antonella G."/>
            <person name="Elisabetta G."/>
            <person name="Giulia F.S."/>
            <person name="Sara T."/>
            <person name="Anna F."/>
            <person name="Clotilde B."/>
            <person name="Roberto B."/>
            <person name="Veronica D.S."/>
            <person name="Fabio R."/>
            <person name="Monica P."/>
            <person name="Olivier J."/>
            <person name="Enrico T."/>
            <person name="Nicola S."/>
        </authorList>
    </citation>
    <scope>NUCLEOTIDE SEQUENCE [LARGE SCALE GENOMIC DNA]</scope>
    <source>
        <strain evidence="16 17">DSM 43505</strain>
    </source>
</reference>
<dbReference type="GO" id="GO:0046872">
    <property type="term" value="F:metal ion binding"/>
    <property type="evidence" value="ECO:0007669"/>
    <property type="project" value="UniProtKB-UniRule"/>
</dbReference>
<evidence type="ECO:0000256" key="11">
    <source>
        <dbReference type="ARBA" id="ARBA00023211"/>
    </source>
</evidence>
<comment type="caution">
    <text evidence="16">The sequence shown here is derived from an EMBL/GenBank/DDBJ whole genome shotgun (WGS) entry which is preliminary data.</text>
</comment>
<protein>
    <recommendedName>
        <fullName evidence="14">CRISPR-associated endonuclease Cas1</fullName>
        <ecNumber evidence="14">3.1.-.-</ecNumber>
    </recommendedName>
</protein>
<evidence type="ECO:0000256" key="7">
    <source>
        <dbReference type="ARBA" id="ARBA00023004"/>
    </source>
</evidence>
<keyword evidence="4 14" id="KW-0378">Hydrolase</keyword>
<feature type="binding site" evidence="14">
    <location>
        <position position="438"/>
    </location>
    <ligand>
        <name>Mn(2+)</name>
        <dbReference type="ChEBI" id="CHEBI:29035"/>
    </ligand>
</feature>
<evidence type="ECO:0000256" key="12">
    <source>
        <dbReference type="ARBA" id="ARBA00033996"/>
    </source>
</evidence>
<comment type="function">
    <text evidence="14">CRISPR (clustered regularly interspaced short palindromic repeat), is an adaptive immune system that provides protection against mobile genetic elements (viruses, transposable elements and conjugative plasmids). CRISPR clusters contain spacers, sequences complementary to antecedent mobile elements, and target invading nucleic acids. CRISPR clusters are transcribed and processed into CRISPR RNA (crRNA). Acts as a dsDNA endonuclease. Involved in the integration of spacer DNA into the CRISPR cassette.</text>
</comment>
<dbReference type="PANTHER" id="PTHR34353:SF2">
    <property type="entry name" value="CRISPR-ASSOCIATED ENDONUCLEASE CAS1 1"/>
    <property type="match status" value="1"/>
</dbReference>
<feature type="binding site" evidence="14">
    <location>
        <position position="453"/>
    </location>
    <ligand>
        <name>Mn(2+)</name>
        <dbReference type="ChEBI" id="CHEBI:29035"/>
    </ligand>
</feature>
<evidence type="ECO:0000256" key="4">
    <source>
        <dbReference type="ARBA" id="ARBA00022801"/>
    </source>
</evidence>
<evidence type="ECO:0000256" key="8">
    <source>
        <dbReference type="ARBA" id="ARBA00023014"/>
    </source>
</evidence>
<dbReference type="GO" id="GO:0051536">
    <property type="term" value="F:iron-sulfur cluster binding"/>
    <property type="evidence" value="ECO:0007669"/>
    <property type="project" value="UniProtKB-KW"/>
</dbReference>
<comment type="catalytic activity">
    <reaction evidence="12">
        <text>exonucleolytic cleavage in the 5'- to 3'-direction to yield nucleoside 3'-phosphates.</text>
        <dbReference type="EC" id="3.1.12.1"/>
    </reaction>
</comment>
<keyword evidence="3 14" id="KW-0255">Endonuclease</keyword>
<evidence type="ECO:0000259" key="15">
    <source>
        <dbReference type="Pfam" id="PF01930"/>
    </source>
</evidence>
<accession>A0A1X1V2J3</accession>
<organism evidence="16 17">
    <name type="scientific">Mycobacterium gastri</name>
    <dbReference type="NCBI Taxonomy" id="1777"/>
    <lineage>
        <taxon>Bacteria</taxon>
        <taxon>Bacillati</taxon>
        <taxon>Actinomycetota</taxon>
        <taxon>Actinomycetes</taxon>
        <taxon>Mycobacteriales</taxon>
        <taxon>Mycobacteriaceae</taxon>
        <taxon>Mycobacterium</taxon>
    </lineage>
</organism>
<dbReference type="Gene3D" id="3.100.10.20">
    <property type="entry name" value="CRISPR-associated endonuclease Cas1, N-terminal domain"/>
    <property type="match status" value="1"/>
</dbReference>
<dbReference type="InterPro" id="IPR050646">
    <property type="entry name" value="Cas1"/>
</dbReference>
<dbReference type="InterPro" id="IPR042211">
    <property type="entry name" value="CRISPR-assoc_Cas1_N"/>
</dbReference>
<evidence type="ECO:0000313" key="16">
    <source>
        <dbReference type="EMBL" id="ORV63315.1"/>
    </source>
</evidence>
<dbReference type="EC" id="3.1.-.-" evidence="14"/>
<sequence length="546" mass="60349">MDEDLLPARMINEFVYCPRLFYLEWVEGRFADSDDTRVGQQVHRRVDTETGAAPLPEEGELTAARSVTLSSEELGVIAKIDVIEGIDGSVVPIDYKKGEPQADGTPWPSDEVQACIQGMVLRDNGYRSDRAELYYATPRRRVSVELTPERLARVTDVVAAARKVAQQSSAPLPLVNSPKCTRCSLVGLCLPDETNALLARQEQQPRRLVPRDPDQRPVYVTEPGSFVGVRSARLEVARDKEKIASFRLIDVQQLVVFGRVQISTQALHECFARDIPVLWMSTGGWLQGFAVGQISRYVEVRRRQTAAHAQGGNGLAQRMIAGKIANCRTLLRRNARADVAATVAALKQLSASARECDDFASLLGIEGTAARLYFSEFAKMLSNACGEFAAQFSALGRNRRPPPDPLNALLSFCYSMLTKDLVAVIVGVGLDPYLGVFHRSRYGRPALALDLAEEFRPLIADSVVVGVLNNGEIGPRDFIRRAGAVALTSQGRKTVLKAYERRLETKIRHPVFGYQISYRRVLDVQARLLAAVLVGELPEYVPMVTR</sequence>
<dbReference type="GO" id="GO:0043571">
    <property type="term" value="P:maintenance of CRISPR repeat elements"/>
    <property type="evidence" value="ECO:0007669"/>
    <property type="project" value="UniProtKB-UniRule"/>
</dbReference>
<dbReference type="InterPro" id="IPR042206">
    <property type="entry name" value="CRISPR-assoc_Cas1_C"/>
</dbReference>
<comment type="subunit">
    <text evidence="13 14">Homodimer, forms a heterotetramer with a Cas2 homodimer.</text>
</comment>
<dbReference type="PANTHER" id="PTHR34353">
    <property type="entry name" value="CRISPR-ASSOCIATED ENDONUCLEASE CAS1 1"/>
    <property type="match status" value="1"/>
</dbReference>
<evidence type="ECO:0000256" key="1">
    <source>
        <dbReference type="ARBA" id="ARBA00022722"/>
    </source>
</evidence>
<keyword evidence="10 14" id="KW-0238">DNA-binding</keyword>
<dbReference type="InterPro" id="IPR002729">
    <property type="entry name" value="CRISPR-assoc_Cas1"/>
</dbReference>
<dbReference type="EMBL" id="LQOX01000131">
    <property type="protein sequence ID" value="ORV63315.1"/>
    <property type="molecule type" value="Genomic_DNA"/>
</dbReference>
<comment type="similarity">
    <text evidence="14">Belongs to the CRISPR-associated endonuclease Cas1 family.</text>
</comment>
<keyword evidence="2 14" id="KW-0479">Metal-binding</keyword>
<evidence type="ECO:0000256" key="14">
    <source>
        <dbReference type="HAMAP-Rule" id="MF_01470"/>
    </source>
</evidence>
<evidence type="ECO:0000313" key="17">
    <source>
        <dbReference type="Proteomes" id="UP000193738"/>
    </source>
</evidence>
<evidence type="ECO:0000256" key="9">
    <source>
        <dbReference type="ARBA" id="ARBA00023118"/>
    </source>
</evidence>
<keyword evidence="6 14" id="KW-0460">Magnesium</keyword>
<feature type="binding site" evidence="14">
    <location>
        <position position="366"/>
    </location>
    <ligand>
        <name>Mn(2+)</name>
        <dbReference type="ChEBI" id="CHEBI:29035"/>
    </ligand>
</feature>
<dbReference type="RefSeq" id="WP_036411616.1">
    <property type="nucleotide sequence ID" value="NZ_LQOX01000131.1"/>
</dbReference>
<dbReference type="InterPro" id="IPR011604">
    <property type="entry name" value="PDDEXK-like_dom_sf"/>
</dbReference>
<dbReference type="NCBIfam" id="TIGR00287">
    <property type="entry name" value="cas1"/>
    <property type="match status" value="1"/>
</dbReference>
<name>A0A1X1V2J3_MYCGS</name>
<evidence type="ECO:0000256" key="5">
    <source>
        <dbReference type="ARBA" id="ARBA00022839"/>
    </source>
</evidence>
<feature type="domain" description="DUF83" evidence="15">
    <location>
        <begin position="10"/>
        <end position="190"/>
    </location>
</feature>
<dbReference type="STRING" id="1777.AWC07_16450"/>
<evidence type="ECO:0000256" key="3">
    <source>
        <dbReference type="ARBA" id="ARBA00022759"/>
    </source>
</evidence>
<dbReference type="GO" id="GO:0051607">
    <property type="term" value="P:defense response to virus"/>
    <property type="evidence" value="ECO:0007669"/>
    <property type="project" value="UniProtKB-UniRule"/>
</dbReference>
<evidence type="ECO:0000256" key="2">
    <source>
        <dbReference type="ARBA" id="ARBA00022723"/>
    </source>
</evidence>
<keyword evidence="11 14" id="KW-0464">Manganese</keyword>
<keyword evidence="7" id="KW-0408">Iron</keyword>
<keyword evidence="5" id="KW-0269">Exonuclease</keyword>
<keyword evidence="8" id="KW-0411">Iron-sulfur</keyword>
<proteinExistence type="inferred from homology"/>
<dbReference type="Gene3D" id="1.20.120.920">
    <property type="entry name" value="CRISPR-associated endonuclease Cas1, C-terminal domain"/>
    <property type="match status" value="1"/>
</dbReference>
<dbReference type="NCBIfam" id="TIGR00372">
    <property type="entry name" value="cas4"/>
    <property type="match status" value="1"/>
</dbReference>
<dbReference type="Pfam" id="PF01867">
    <property type="entry name" value="Cas_Cas1"/>
    <property type="match status" value="1"/>
</dbReference>
<evidence type="ECO:0000256" key="10">
    <source>
        <dbReference type="ARBA" id="ARBA00023125"/>
    </source>
</evidence>
<comment type="cofactor">
    <cofactor evidence="14">
        <name>Mg(2+)</name>
        <dbReference type="ChEBI" id="CHEBI:18420"/>
    </cofactor>
    <cofactor evidence="14">
        <name>Mn(2+)</name>
        <dbReference type="ChEBI" id="CHEBI:29035"/>
    </cofactor>
</comment>
<dbReference type="InterPro" id="IPR013343">
    <property type="entry name" value="CRISPR-assoc_prot_Cas4"/>
</dbReference>
<keyword evidence="17" id="KW-1185">Reference proteome</keyword>
<dbReference type="InterPro" id="IPR022765">
    <property type="entry name" value="Dna2/Cas4_DUF83"/>
</dbReference>
<dbReference type="Proteomes" id="UP000193738">
    <property type="component" value="Unassembled WGS sequence"/>
</dbReference>
<dbReference type="AlphaFoldDB" id="A0A1X1V2J3"/>
<gene>
    <name evidence="14" type="primary">cas1</name>
    <name evidence="16" type="ORF">AWC07_16450</name>
</gene>
<dbReference type="HAMAP" id="MF_01470">
    <property type="entry name" value="Cas1"/>
    <property type="match status" value="1"/>
</dbReference>
<dbReference type="CDD" id="cd09634">
    <property type="entry name" value="Cas1_I-II-III"/>
    <property type="match status" value="1"/>
</dbReference>
<dbReference type="Gene3D" id="3.90.320.10">
    <property type="match status" value="1"/>
</dbReference>
<dbReference type="GO" id="GO:0004519">
    <property type="term" value="F:endonuclease activity"/>
    <property type="evidence" value="ECO:0007669"/>
    <property type="project" value="UniProtKB-UniRule"/>
</dbReference>